<dbReference type="CDD" id="cd05374">
    <property type="entry name" value="17beta-HSD-like_SDR_c"/>
    <property type="match status" value="1"/>
</dbReference>
<dbReference type="PANTHER" id="PTHR43976:SF16">
    <property type="entry name" value="SHORT-CHAIN DEHYDROGENASE_REDUCTASE FAMILY PROTEIN"/>
    <property type="match status" value="1"/>
</dbReference>
<name>A0ABV0BI16_9HYPH</name>
<dbReference type="RefSeq" id="WP_346335887.1">
    <property type="nucleotide sequence ID" value="NZ_JBBYXI010000001.1"/>
</dbReference>
<dbReference type="PANTHER" id="PTHR43976">
    <property type="entry name" value="SHORT CHAIN DEHYDROGENASE"/>
    <property type="match status" value="1"/>
</dbReference>
<proteinExistence type="inferred from homology"/>
<organism evidence="5 6">
    <name type="scientific">Hohaiivirga grylli</name>
    <dbReference type="NCBI Taxonomy" id="3133970"/>
    <lineage>
        <taxon>Bacteria</taxon>
        <taxon>Pseudomonadati</taxon>
        <taxon>Pseudomonadota</taxon>
        <taxon>Alphaproteobacteria</taxon>
        <taxon>Hyphomicrobiales</taxon>
        <taxon>Methylobacteriaceae</taxon>
        <taxon>Hohaiivirga</taxon>
    </lineage>
</organism>
<keyword evidence="2" id="KW-0560">Oxidoreductase</keyword>
<comment type="similarity">
    <text evidence="1 3">Belongs to the short-chain dehydrogenases/reductases (SDR) family.</text>
</comment>
<gene>
    <name evidence="5" type="ORF">WJT86_02400</name>
</gene>
<evidence type="ECO:0000256" key="2">
    <source>
        <dbReference type="ARBA" id="ARBA00023002"/>
    </source>
</evidence>
<dbReference type="PRINTS" id="PR00080">
    <property type="entry name" value="SDRFAMILY"/>
</dbReference>
<evidence type="ECO:0000256" key="4">
    <source>
        <dbReference type="SAM" id="Coils"/>
    </source>
</evidence>
<dbReference type="SUPFAM" id="SSF51735">
    <property type="entry name" value="NAD(P)-binding Rossmann-fold domains"/>
    <property type="match status" value="1"/>
</dbReference>
<accession>A0ABV0BI16</accession>
<evidence type="ECO:0000256" key="3">
    <source>
        <dbReference type="RuleBase" id="RU000363"/>
    </source>
</evidence>
<dbReference type="EMBL" id="JBBYXI010000001">
    <property type="protein sequence ID" value="MEN3929911.1"/>
    <property type="molecule type" value="Genomic_DNA"/>
</dbReference>
<comment type="caution">
    <text evidence="5">The sequence shown here is derived from an EMBL/GenBank/DDBJ whole genome shotgun (WGS) entry which is preliminary data.</text>
</comment>
<dbReference type="InterPro" id="IPR002347">
    <property type="entry name" value="SDR_fam"/>
</dbReference>
<dbReference type="NCBIfam" id="NF005065">
    <property type="entry name" value="PRK06482.1"/>
    <property type="match status" value="1"/>
</dbReference>
<dbReference type="InterPro" id="IPR036291">
    <property type="entry name" value="NAD(P)-bd_dom_sf"/>
</dbReference>
<evidence type="ECO:0000313" key="6">
    <source>
        <dbReference type="Proteomes" id="UP001418637"/>
    </source>
</evidence>
<dbReference type="Pfam" id="PF00106">
    <property type="entry name" value="adh_short"/>
    <property type="match status" value="1"/>
</dbReference>
<evidence type="ECO:0000313" key="5">
    <source>
        <dbReference type="EMBL" id="MEN3929911.1"/>
    </source>
</evidence>
<dbReference type="Gene3D" id="3.40.50.720">
    <property type="entry name" value="NAD(P)-binding Rossmann-like Domain"/>
    <property type="match status" value="1"/>
</dbReference>
<sequence length="277" mass="30331">MSGRTWLITGSNRGFGRSLTELILQQGDRVIATTRKPDELDDLVRLYPEHLRVFELDVTDTAGIRQVVDQAFGLFGSIDVLINNAGYLLFGAAEELADEEITDQINTNLIGSIQMVRAVLPYMRQQGGGHIIQHSSMCGQIGLPALSAYQASKWGIEGFLEAVRLEVAPFHIKITIVEPGFAQTGLSHSSRVENKVIKAYQQSTVGNFRRLLAANRFPCPGDGEKIAKAVIAAASQENPPQRLVLGSDAYKNIQKTLNDRLSSLEQQKEIALATDAV</sequence>
<feature type="coiled-coil region" evidence="4">
    <location>
        <begin position="247"/>
        <end position="274"/>
    </location>
</feature>
<dbReference type="PRINTS" id="PR00081">
    <property type="entry name" value="GDHRDH"/>
</dbReference>
<reference evidence="5 6" key="1">
    <citation type="submission" date="2024-04" db="EMBL/GenBank/DDBJ databases">
        <title>A novel species isolated from cricket.</title>
        <authorList>
            <person name="Wang H.-C."/>
        </authorList>
    </citation>
    <scope>NUCLEOTIDE SEQUENCE [LARGE SCALE GENOMIC DNA]</scope>
    <source>
        <strain evidence="5 6">WL0021</strain>
    </source>
</reference>
<keyword evidence="4" id="KW-0175">Coiled coil</keyword>
<keyword evidence="6" id="KW-1185">Reference proteome</keyword>
<dbReference type="Proteomes" id="UP001418637">
    <property type="component" value="Unassembled WGS sequence"/>
</dbReference>
<evidence type="ECO:0000256" key="1">
    <source>
        <dbReference type="ARBA" id="ARBA00006484"/>
    </source>
</evidence>
<dbReference type="InterPro" id="IPR051911">
    <property type="entry name" value="SDR_oxidoreductase"/>
</dbReference>
<protein>
    <submittedName>
        <fullName evidence="5">SDR family oxidoreductase</fullName>
    </submittedName>
</protein>